<comment type="caution">
    <text evidence="2">The sequence shown here is derived from an EMBL/GenBank/DDBJ whole genome shotgun (WGS) entry which is preliminary data.</text>
</comment>
<dbReference type="RefSeq" id="WP_234518804.1">
    <property type="nucleotide sequence ID" value="NZ_BAAAUF010000002.1"/>
</dbReference>
<feature type="compositionally biased region" description="Pro residues" evidence="1">
    <location>
        <begin position="71"/>
        <end position="80"/>
    </location>
</feature>
<name>A0ABP6L1K0_9ACTN</name>
<evidence type="ECO:0000313" key="3">
    <source>
        <dbReference type="Proteomes" id="UP001501532"/>
    </source>
</evidence>
<proteinExistence type="predicted"/>
<gene>
    <name evidence="2" type="ORF">GCM10010448_06430</name>
</gene>
<dbReference type="Proteomes" id="UP001501532">
    <property type="component" value="Unassembled WGS sequence"/>
</dbReference>
<protein>
    <submittedName>
        <fullName evidence="2">Uncharacterized protein</fullName>
    </submittedName>
</protein>
<evidence type="ECO:0000313" key="2">
    <source>
        <dbReference type="EMBL" id="GAA3027111.1"/>
    </source>
</evidence>
<evidence type="ECO:0000256" key="1">
    <source>
        <dbReference type="SAM" id="MobiDB-lite"/>
    </source>
</evidence>
<accession>A0ABP6L1K0</accession>
<keyword evidence="3" id="KW-1185">Reference proteome</keyword>
<dbReference type="EMBL" id="BAAAUF010000002">
    <property type="protein sequence ID" value="GAA3027111.1"/>
    <property type="molecule type" value="Genomic_DNA"/>
</dbReference>
<sequence>MEQARIRYAEAYRVRHLEAQEAAWRHATRLTQYVSTVRTRVEDMPPGQARTDAEEWISWAAPTVERLDPLNTPPRLPDIPKPQADDLKPFLGHWSPYGPTY</sequence>
<reference evidence="3" key="1">
    <citation type="journal article" date="2019" name="Int. J. Syst. Evol. Microbiol.">
        <title>The Global Catalogue of Microorganisms (GCM) 10K type strain sequencing project: providing services to taxonomists for standard genome sequencing and annotation.</title>
        <authorList>
            <consortium name="The Broad Institute Genomics Platform"/>
            <consortium name="The Broad Institute Genome Sequencing Center for Infectious Disease"/>
            <person name="Wu L."/>
            <person name="Ma J."/>
        </authorList>
    </citation>
    <scope>NUCLEOTIDE SEQUENCE [LARGE SCALE GENOMIC DNA]</scope>
    <source>
        <strain evidence="3">JCM 9091</strain>
    </source>
</reference>
<organism evidence="2 3">
    <name type="scientific">Streptomyces glomeratus</name>
    <dbReference type="NCBI Taxonomy" id="284452"/>
    <lineage>
        <taxon>Bacteria</taxon>
        <taxon>Bacillati</taxon>
        <taxon>Actinomycetota</taxon>
        <taxon>Actinomycetes</taxon>
        <taxon>Kitasatosporales</taxon>
        <taxon>Streptomycetaceae</taxon>
        <taxon>Streptomyces</taxon>
    </lineage>
</organism>
<feature type="region of interest" description="Disordered" evidence="1">
    <location>
        <begin position="67"/>
        <end position="101"/>
    </location>
</feature>